<protein>
    <submittedName>
        <fullName evidence="1">Uncharacterized protein</fullName>
    </submittedName>
</protein>
<dbReference type="OrthoDB" id="300719at2759"/>
<keyword evidence="2" id="KW-1185">Reference proteome</keyword>
<dbReference type="Proteomes" id="UP000692954">
    <property type="component" value="Unassembled WGS sequence"/>
</dbReference>
<sequence>MIQKNKLYKFNTDDVGPWQDVNQNSKAILEEFNEPQLPLYSSQEEKNKFITTKTSYSKLNKLNVTTTCGEFPIKFQRNRVKSIDQPQRQLLKATPVKQYCDFRLSKELMIYRTTADFPKHTLPRNFLSFQRFKKQPERKKTINSQEINPQLLQMQMQIKKMEEIIQQQKKYSWEIGAKRLSNPKFQTFLSTLY</sequence>
<accession>A0A8S1PK18</accession>
<reference evidence="1" key="1">
    <citation type="submission" date="2021-01" db="EMBL/GenBank/DDBJ databases">
        <authorList>
            <consortium name="Genoscope - CEA"/>
            <person name="William W."/>
        </authorList>
    </citation>
    <scope>NUCLEOTIDE SEQUENCE</scope>
</reference>
<dbReference type="AlphaFoldDB" id="A0A8S1PK18"/>
<gene>
    <name evidence="1" type="ORF">PSON_ATCC_30995.1.T0800045</name>
</gene>
<name>A0A8S1PK18_9CILI</name>
<proteinExistence type="predicted"/>
<evidence type="ECO:0000313" key="2">
    <source>
        <dbReference type="Proteomes" id="UP000692954"/>
    </source>
</evidence>
<evidence type="ECO:0000313" key="1">
    <source>
        <dbReference type="EMBL" id="CAD8103341.1"/>
    </source>
</evidence>
<comment type="caution">
    <text evidence="1">The sequence shown here is derived from an EMBL/GenBank/DDBJ whole genome shotgun (WGS) entry which is preliminary data.</text>
</comment>
<organism evidence="1 2">
    <name type="scientific">Paramecium sonneborni</name>
    <dbReference type="NCBI Taxonomy" id="65129"/>
    <lineage>
        <taxon>Eukaryota</taxon>
        <taxon>Sar</taxon>
        <taxon>Alveolata</taxon>
        <taxon>Ciliophora</taxon>
        <taxon>Intramacronucleata</taxon>
        <taxon>Oligohymenophorea</taxon>
        <taxon>Peniculida</taxon>
        <taxon>Parameciidae</taxon>
        <taxon>Paramecium</taxon>
    </lineage>
</organism>
<dbReference type="EMBL" id="CAJJDN010000080">
    <property type="protein sequence ID" value="CAD8103341.1"/>
    <property type="molecule type" value="Genomic_DNA"/>
</dbReference>